<proteinExistence type="predicted"/>
<feature type="region of interest" description="Disordered" evidence="1">
    <location>
        <begin position="1"/>
        <end position="33"/>
    </location>
</feature>
<dbReference type="Proteomes" id="UP000663463">
    <property type="component" value="Segment"/>
</dbReference>
<gene>
    <name evidence="2" type="ORF">CPT_Mana_053</name>
</gene>
<evidence type="ECO:0000256" key="1">
    <source>
        <dbReference type="SAM" id="MobiDB-lite"/>
    </source>
</evidence>
<dbReference type="EMBL" id="MT701591">
    <property type="protein sequence ID" value="QPB09448.1"/>
    <property type="molecule type" value="Genomic_DNA"/>
</dbReference>
<name>A0A873WH56_9CAUD</name>
<accession>A0A873WH56</accession>
<protein>
    <submittedName>
        <fullName evidence="2">Uncharacterized protein</fullName>
    </submittedName>
</protein>
<organism evidence="2 3">
    <name type="scientific">Burkholderia phage Mana</name>
    <dbReference type="NCBI Taxonomy" id="2767578"/>
    <lineage>
        <taxon>Viruses</taxon>
        <taxon>Duplodnaviria</taxon>
        <taxon>Heunggongvirae</taxon>
        <taxon>Uroviricota</taxon>
        <taxon>Caudoviricetes</taxon>
        <taxon>Peduoviridae</taxon>
        <taxon>Aptresvirus</taxon>
        <taxon>Aptresvirus mana</taxon>
    </lineage>
</organism>
<reference evidence="2" key="1">
    <citation type="submission" date="2020-07" db="EMBL/GenBank/DDBJ databases">
        <title>Complete genome sequence of Burkholderia gladioli phage Mana.</title>
        <authorList>
            <person name="Godoy B.A."/>
            <person name="Yao G.W."/>
            <person name="Guadalupe Vizoso-Pinto M."/>
            <person name="Gonzalez C."/>
            <person name="Gill J."/>
            <person name="Liu M."/>
        </authorList>
    </citation>
    <scope>NUCLEOTIDE SEQUENCE</scope>
</reference>
<keyword evidence="3" id="KW-1185">Reference proteome</keyword>
<evidence type="ECO:0000313" key="2">
    <source>
        <dbReference type="EMBL" id="QPB09448.1"/>
    </source>
</evidence>
<evidence type="ECO:0000313" key="3">
    <source>
        <dbReference type="Proteomes" id="UP000663463"/>
    </source>
</evidence>
<sequence>MAAYSSPDAASPTKPRRSADVSPPQAARIGSNPVLYRAARSHNLTISKTCQSQQGKGFRATC</sequence>